<dbReference type="InterPro" id="IPR004101">
    <property type="entry name" value="Mur_ligase_C"/>
</dbReference>
<dbReference type="Proteomes" id="UP000586918">
    <property type="component" value="Unassembled WGS sequence"/>
</dbReference>
<keyword evidence="4 7" id="KW-0436">Ligase</keyword>
<dbReference type="Gene3D" id="3.90.190.20">
    <property type="entry name" value="Mur ligase, C-terminal domain"/>
    <property type="match status" value="1"/>
</dbReference>
<dbReference type="Pfam" id="PF08245">
    <property type="entry name" value="Mur_ligase_M"/>
    <property type="match status" value="1"/>
</dbReference>
<evidence type="ECO:0000256" key="6">
    <source>
        <dbReference type="ARBA" id="ARBA00022840"/>
    </source>
</evidence>
<reference evidence="11 12" key="1">
    <citation type="submission" date="2020-04" db="EMBL/GenBank/DDBJ databases">
        <authorList>
            <person name="Klaysubun C."/>
            <person name="Duangmal K."/>
            <person name="Lipun K."/>
        </authorList>
    </citation>
    <scope>NUCLEOTIDE SEQUENCE [LARGE SCALE GENOMIC DNA]</scope>
    <source>
        <strain evidence="11 12">DSM 45300</strain>
    </source>
</reference>
<organism evidence="11 12">
    <name type="scientific">Pseudonocardia bannensis</name>
    <dbReference type="NCBI Taxonomy" id="630973"/>
    <lineage>
        <taxon>Bacteria</taxon>
        <taxon>Bacillati</taxon>
        <taxon>Actinomycetota</taxon>
        <taxon>Actinomycetes</taxon>
        <taxon>Pseudonocardiales</taxon>
        <taxon>Pseudonocardiaceae</taxon>
        <taxon>Pseudonocardia</taxon>
    </lineage>
</organism>
<dbReference type="AlphaFoldDB" id="A0A848DKV7"/>
<evidence type="ECO:0000259" key="10">
    <source>
        <dbReference type="Pfam" id="PF08245"/>
    </source>
</evidence>
<comment type="catalytic activity">
    <reaction evidence="7 8">
        <text>UDP-N-acetyl-alpha-D-muramoyl-L-alanine + D-glutamate + ATP = UDP-N-acetyl-alpha-D-muramoyl-L-alanyl-D-glutamate + ADP + phosphate + H(+)</text>
        <dbReference type="Rhea" id="RHEA:16429"/>
        <dbReference type="ChEBI" id="CHEBI:15378"/>
        <dbReference type="ChEBI" id="CHEBI:29986"/>
        <dbReference type="ChEBI" id="CHEBI:30616"/>
        <dbReference type="ChEBI" id="CHEBI:43474"/>
        <dbReference type="ChEBI" id="CHEBI:83898"/>
        <dbReference type="ChEBI" id="CHEBI:83900"/>
        <dbReference type="ChEBI" id="CHEBI:456216"/>
        <dbReference type="EC" id="6.3.2.9"/>
    </reaction>
</comment>
<dbReference type="PANTHER" id="PTHR43692">
    <property type="entry name" value="UDP-N-ACETYLMURAMOYLALANINE--D-GLUTAMATE LIGASE"/>
    <property type="match status" value="1"/>
</dbReference>
<comment type="similarity">
    <text evidence="7">Belongs to the MurCDEF family.</text>
</comment>
<dbReference type="GO" id="GO:0009252">
    <property type="term" value="P:peptidoglycan biosynthetic process"/>
    <property type="evidence" value="ECO:0007669"/>
    <property type="project" value="UniProtKB-UniRule"/>
</dbReference>
<comment type="caution">
    <text evidence="11">The sequence shown here is derived from an EMBL/GenBank/DDBJ whole genome shotgun (WGS) entry which is preliminary data.</text>
</comment>
<dbReference type="GO" id="GO:0008764">
    <property type="term" value="F:UDP-N-acetylmuramoylalanine-D-glutamate ligase activity"/>
    <property type="evidence" value="ECO:0007669"/>
    <property type="project" value="UniProtKB-UniRule"/>
</dbReference>
<dbReference type="Gene3D" id="3.40.1190.10">
    <property type="entry name" value="Mur-like, catalytic domain"/>
    <property type="match status" value="1"/>
</dbReference>
<dbReference type="InterPro" id="IPR013221">
    <property type="entry name" value="Mur_ligase_cen"/>
</dbReference>
<dbReference type="SUPFAM" id="SSF53623">
    <property type="entry name" value="MurD-like peptide ligases, catalytic domain"/>
    <property type="match status" value="1"/>
</dbReference>
<evidence type="ECO:0000256" key="8">
    <source>
        <dbReference type="RuleBase" id="RU003664"/>
    </source>
</evidence>
<proteinExistence type="inferred from homology"/>
<dbReference type="EC" id="6.3.2.9" evidence="7 8"/>
<dbReference type="Pfam" id="PF21799">
    <property type="entry name" value="MurD-like_N"/>
    <property type="match status" value="1"/>
</dbReference>
<evidence type="ECO:0000313" key="12">
    <source>
        <dbReference type="Proteomes" id="UP000586918"/>
    </source>
</evidence>
<protein>
    <recommendedName>
        <fullName evidence="7 8">UDP-N-acetylmuramoylalanine--D-glutamate ligase</fullName>
        <ecNumber evidence="7 8">6.3.2.9</ecNumber>
    </recommendedName>
    <alternativeName>
        <fullName evidence="7">D-glutamic acid-adding enzyme</fullName>
    </alternativeName>
    <alternativeName>
        <fullName evidence="7">UDP-N-acetylmuramoyl-L-alanyl-D-glutamate synthetase</fullName>
    </alternativeName>
</protein>
<name>A0A848DKV7_9PSEU</name>
<dbReference type="UniPathway" id="UPA00219"/>
<dbReference type="EMBL" id="JAAXKZ010000066">
    <property type="protein sequence ID" value="NMH93380.1"/>
    <property type="molecule type" value="Genomic_DNA"/>
</dbReference>
<dbReference type="GO" id="GO:0071555">
    <property type="term" value="P:cell wall organization"/>
    <property type="evidence" value="ECO:0007669"/>
    <property type="project" value="UniProtKB-KW"/>
</dbReference>
<dbReference type="PANTHER" id="PTHR43692:SF1">
    <property type="entry name" value="UDP-N-ACETYLMURAMOYLALANINE--D-GLUTAMATE LIGASE"/>
    <property type="match status" value="1"/>
</dbReference>
<evidence type="ECO:0000313" key="11">
    <source>
        <dbReference type="EMBL" id="NMH93380.1"/>
    </source>
</evidence>
<dbReference type="Pfam" id="PF02875">
    <property type="entry name" value="Mur_ligase_C"/>
    <property type="match status" value="1"/>
</dbReference>
<dbReference type="InterPro" id="IPR005762">
    <property type="entry name" value="MurD"/>
</dbReference>
<dbReference type="HAMAP" id="MF_00639">
    <property type="entry name" value="MurD"/>
    <property type="match status" value="1"/>
</dbReference>
<dbReference type="RefSeq" id="WP_169414079.1">
    <property type="nucleotide sequence ID" value="NZ_JAAXKZ010000066.1"/>
</dbReference>
<keyword evidence="7 8" id="KW-0573">Peptidoglycan synthesis</keyword>
<comment type="function">
    <text evidence="7 8">Cell wall formation. Catalyzes the addition of glutamate to the nucleotide precursor UDP-N-acetylmuramoyl-L-alanine (UMA).</text>
</comment>
<dbReference type="Gene3D" id="3.40.50.720">
    <property type="entry name" value="NAD(P)-binding Rossmann-like Domain"/>
    <property type="match status" value="1"/>
</dbReference>
<keyword evidence="7 8" id="KW-0961">Cell wall biogenesis/degradation</keyword>
<evidence type="ECO:0000256" key="4">
    <source>
        <dbReference type="ARBA" id="ARBA00022598"/>
    </source>
</evidence>
<evidence type="ECO:0000256" key="7">
    <source>
        <dbReference type="HAMAP-Rule" id="MF_00639"/>
    </source>
</evidence>
<feature type="domain" description="Mur ligase central" evidence="10">
    <location>
        <begin position="119"/>
        <end position="235"/>
    </location>
</feature>
<comment type="pathway">
    <text evidence="2 7 8">Cell wall biogenesis; peptidoglycan biosynthesis.</text>
</comment>
<evidence type="ECO:0000256" key="2">
    <source>
        <dbReference type="ARBA" id="ARBA00004752"/>
    </source>
</evidence>
<keyword evidence="7 8" id="KW-0133">Cell shape</keyword>
<dbReference type="NCBIfam" id="TIGR01087">
    <property type="entry name" value="murD"/>
    <property type="match status" value="1"/>
</dbReference>
<feature type="binding site" evidence="7">
    <location>
        <begin position="121"/>
        <end position="127"/>
    </location>
    <ligand>
        <name>ATP</name>
        <dbReference type="ChEBI" id="CHEBI:30616"/>
    </ligand>
</feature>
<evidence type="ECO:0000259" key="9">
    <source>
        <dbReference type="Pfam" id="PF02875"/>
    </source>
</evidence>
<dbReference type="InterPro" id="IPR036615">
    <property type="entry name" value="Mur_ligase_C_dom_sf"/>
</dbReference>
<accession>A0A848DKV7</accession>
<dbReference type="SUPFAM" id="SSF51984">
    <property type="entry name" value="MurCD N-terminal domain"/>
    <property type="match status" value="1"/>
</dbReference>
<feature type="domain" description="Mur ligase C-terminal" evidence="9">
    <location>
        <begin position="315"/>
        <end position="435"/>
    </location>
</feature>
<keyword evidence="7 8" id="KW-0132">Cell division</keyword>
<dbReference type="InterPro" id="IPR036565">
    <property type="entry name" value="Mur-like_cat_sf"/>
</dbReference>
<keyword evidence="5 7" id="KW-0547">Nucleotide-binding</keyword>
<dbReference type="GO" id="GO:0005737">
    <property type="term" value="C:cytoplasm"/>
    <property type="evidence" value="ECO:0007669"/>
    <property type="project" value="UniProtKB-SubCell"/>
</dbReference>
<gene>
    <name evidence="7 11" type="primary">murD</name>
    <name evidence="11" type="ORF">HF519_17725</name>
</gene>
<keyword evidence="3 7" id="KW-0963">Cytoplasm</keyword>
<evidence type="ECO:0000256" key="1">
    <source>
        <dbReference type="ARBA" id="ARBA00004496"/>
    </source>
</evidence>
<evidence type="ECO:0000256" key="5">
    <source>
        <dbReference type="ARBA" id="ARBA00022741"/>
    </source>
</evidence>
<keyword evidence="6 7" id="KW-0067">ATP-binding</keyword>
<keyword evidence="7 8" id="KW-0131">Cell cycle</keyword>
<dbReference type="GO" id="GO:0008360">
    <property type="term" value="P:regulation of cell shape"/>
    <property type="evidence" value="ECO:0007669"/>
    <property type="project" value="UniProtKB-KW"/>
</dbReference>
<sequence length="471" mass="46303">MGEGTEGSGVSDELAGRRVLVAGAGISGLAAAEALVAAGARVTVTDDNPASLAELPAGAEPGDGGIPDGTSLIVTSPGRRPDHPLVAAAAAAGIELVGEPELAWRLGAARPEPPVWLAVTGTNGKTTTVGMLAAILRAAGLDAVACGNIGYPVVSAVCAGHRVLAVELSSFQLHWSPSVRPAAGCVLNIAEDHLDWHGGMPAYAAAKAAALTGPVAVAGVDDPAAAALLAASPASHRVGVTLGEPGPDQLGIVGGTLVDRAFGDGPVPLIDAARVSPAGPPGLTDALAAAALARAHGVSADAVRDGLAGFRPGPHRAAPVGTVAGVRYVDDSKATNPHAADASLAAQAGAGIVWIVGGLLKGASVDDLVARHADRLAAAVVIGTDRAEIVAALARHAPDVPVAEVTTGDDDPMTTAVRRAAALARPGDVVLLAPAAASMDQFRDYAHRGEAFATAVAELAARTGSAAEALG</sequence>
<dbReference type="GO" id="GO:0051301">
    <property type="term" value="P:cell division"/>
    <property type="evidence" value="ECO:0007669"/>
    <property type="project" value="UniProtKB-KW"/>
</dbReference>
<comment type="subcellular location">
    <subcellularLocation>
        <location evidence="1 7 8">Cytoplasm</location>
    </subcellularLocation>
</comment>
<dbReference type="GO" id="GO:0005524">
    <property type="term" value="F:ATP binding"/>
    <property type="evidence" value="ECO:0007669"/>
    <property type="project" value="UniProtKB-UniRule"/>
</dbReference>
<evidence type="ECO:0000256" key="3">
    <source>
        <dbReference type="ARBA" id="ARBA00022490"/>
    </source>
</evidence>
<dbReference type="SUPFAM" id="SSF53244">
    <property type="entry name" value="MurD-like peptide ligases, peptide-binding domain"/>
    <property type="match status" value="1"/>
</dbReference>
<keyword evidence="12" id="KW-1185">Reference proteome</keyword>